<dbReference type="PANTHER" id="PTHR12526:SF630">
    <property type="entry name" value="GLYCOSYLTRANSFERASE"/>
    <property type="match status" value="1"/>
</dbReference>
<dbReference type="Pfam" id="PF13692">
    <property type="entry name" value="Glyco_trans_1_4"/>
    <property type="match status" value="1"/>
</dbReference>
<dbReference type="InterPro" id="IPR028098">
    <property type="entry name" value="Glyco_trans_4-like_N"/>
</dbReference>
<evidence type="ECO:0000259" key="1">
    <source>
        <dbReference type="Pfam" id="PF13439"/>
    </source>
</evidence>
<dbReference type="PANTHER" id="PTHR12526">
    <property type="entry name" value="GLYCOSYLTRANSFERASE"/>
    <property type="match status" value="1"/>
</dbReference>
<proteinExistence type="predicted"/>
<keyword evidence="3" id="KW-1185">Reference proteome</keyword>
<organism evidence="2 3">
    <name type="scientific">Geobacter benzoatilyticus</name>
    <dbReference type="NCBI Taxonomy" id="2815309"/>
    <lineage>
        <taxon>Bacteria</taxon>
        <taxon>Pseudomonadati</taxon>
        <taxon>Thermodesulfobacteriota</taxon>
        <taxon>Desulfuromonadia</taxon>
        <taxon>Geobacterales</taxon>
        <taxon>Geobacteraceae</taxon>
        <taxon>Geobacter</taxon>
    </lineage>
</organism>
<protein>
    <submittedName>
        <fullName evidence="2">Glycosyltransferase</fullName>
    </submittedName>
</protein>
<evidence type="ECO:0000313" key="2">
    <source>
        <dbReference type="EMBL" id="QSV45035.1"/>
    </source>
</evidence>
<dbReference type="RefSeq" id="WP_207162841.1">
    <property type="nucleotide sequence ID" value="NZ_CP071382.1"/>
</dbReference>
<feature type="domain" description="Glycosyltransferase subfamily 4-like N-terminal" evidence="1">
    <location>
        <begin position="17"/>
        <end position="170"/>
    </location>
</feature>
<sequence>MIKIAFVIDTVESPTAGTEKQLLLLIKHLDRTRFEPYLCVLRSSKWIEEKFDLCSLFVAGIDSFKTITGLKGILRLSGWFNENGINIVQTHFRDSSIAGILAARFAGIKTVIGTRRNQGYWLTPVELRMQKFLDRWVTAYIANSQSTKQWMANTEGVDLKRVEVINNGFDFSIIETESDINRKEMRLSLGVAEDAPVIGIVANLRPIKDHATFLQAANIVHAQIPTARFLIIGDGSEKPVLQKQTEELKLTDAVIFLGARLDVPRILAACDIGVLSSRSESFSNAIVEYMAAGLPVVTTDVGGAREAVDDGINGFIVAIGDFEEMGKRIIELLKADTIKQMGRESRKRSLERFALTSMVAKTEYLYNRCQEGSN</sequence>
<dbReference type="Proteomes" id="UP000663651">
    <property type="component" value="Chromosome"/>
</dbReference>
<dbReference type="EMBL" id="CP071382">
    <property type="protein sequence ID" value="QSV45035.1"/>
    <property type="molecule type" value="Genomic_DNA"/>
</dbReference>
<dbReference type="Pfam" id="PF13439">
    <property type="entry name" value="Glyco_transf_4"/>
    <property type="match status" value="1"/>
</dbReference>
<accession>A0ABX7Q1M0</accession>
<evidence type="ECO:0000313" key="3">
    <source>
        <dbReference type="Proteomes" id="UP000663651"/>
    </source>
</evidence>
<gene>
    <name evidence="2" type="ORF">JZM60_12875</name>
</gene>
<name>A0ABX7Q1M0_9BACT</name>
<dbReference type="Gene3D" id="3.40.50.2000">
    <property type="entry name" value="Glycogen Phosphorylase B"/>
    <property type="match status" value="2"/>
</dbReference>
<reference evidence="2 3" key="1">
    <citation type="submission" date="2021-03" db="EMBL/GenBank/DDBJ databases">
        <title>Geobacter metallireducens gen. nov. sp. nov., a microorganism capable of coupling the complete oxidation of organic compounds to the reduction of iron and other metals.</title>
        <authorList>
            <person name="Li Y."/>
        </authorList>
    </citation>
    <scope>NUCLEOTIDE SEQUENCE [LARGE SCALE GENOMIC DNA]</scope>
    <source>
        <strain evidence="2 3">Jerry-YX</strain>
    </source>
</reference>
<dbReference type="SUPFAM" id="SSF53756">
    <property type="entry name" value="UDP-Glycosyltransferase/glycogen phosphorylase"/>
    <property type="match status" value="1"/>
</dbReference>